<dbReference type="InterPro" id="IPR025198">
    <property type="entry name" value="PPK_N_dom"/>
</dbReference>
<dbReference type="Pfam" id="PF02503">
    <property type="entry name" value="PP_kinase"/>
    <property type="match status" value="1"/>
</dbReference>
<dbReference type="SUPFAM" id="SSF143724">
    <property type="entry name" value="PHP14-like"/>
    <property type="match status" value="1"/>
</dbReference>
<dbReference type="Pfam" id="PF17941">
    <property type="entry name" value="PP_kinase_C_1"/>
    <property type="match status" value="1"/>
</dbReference>
<dbReference type="NCBIfam" id="NF003921">
    <property type="entry name" value="PRK05443.2-2"/>
    <property type="match status" value="1"/>
</dbReference>
<feature type="active site" description="Phosphohistidine intermediate" evidence="6">
    <location>
        <position position="453"/>
    </location>
</feature>
<dbReference type="GO" id="GO:0005524">
    <property type="term" value="F:ATP binding"/>
    <property type="evidence" value="ECO:0007669"/>
    <property type="project" value="UniProtKB-KW"/>
</dbReference>
<dbReference type="NCBIfam" id="TIGR03705">
    <property type="entry name" value="poly_P_kin"/>
    <property type="match status" value="1"/>
</dbReference>
<dbReference type="HAMAP" id="MF_00347">
    <property type="entry name" value="Polyphosphate_kinase"/>
    <property type="match status" value="1"/>
</dbReference>
<feature type="binding site" evidence="6">
    <location>
        <position position="44"/>
    </location>
    <ligand>
        <name>ATP</name>
        <dbReference type="ChEBI" id="CHEBI:30616"/>
    </ligand>
</feature>
<comment type="similarity">
    <text evidence="6 7">Belongs to the polyphosphate kinase 1 (PPK1) family.</text>
</comment>
<dbReference type="GO" id="GO:0046872">
    <property type="term" value="F:metal ion binding"/>
    <property type="evidence" value="ECO:0007669"/>
    <property type="project" value="UniProtKB-KW"/>
</dbReference>
<reference evidence="12 13" key="1">
    <citation type="submission" date="2019-02" db="EMBL/GenBank/DDBJ databases">
        <title>Deep-cultivation of Planctomycetes and their phenomic and genomic characterization uncovers novel biology.</title>
        <authorList>
            <person name="Wiegand S."/>
            <person name="Jogler M."/>
            <person name="Boedeker C."/>
            <person name="Pinto D."/>
            <person name="Vollmers J."/>
            <person name="Rivas-Marin E."/>
            <person name="Kohn T."/>
            <person name="Peeters S.H."/>
            <person name="Heuer A."/>
            <person name="Rast P."/>
            <person name="Oberbeckmann S."/>
            <person name="Bunk B."/>
            <person name="Jeske O."/>
            <person name="Meyerdierks A."/>
            <person name="Storesund J.E."/>
            <person name="Kallscheuer N."/>
            <person name="Luecker S."/>
            <person name="Lage O.M."/>
            <person name="Pohl T."/>
            <person name="Merkel B.J."/>
            <person name="Hornburger P."/>
            <person name="Mueller R.-W."/>
            <person name="Bruemmer F."/>
            <person name="Labrenz M."/>
            <person name="Spormann A.M."/>
            <person name="Op Den Camp H."/>
            <person name="Overmann J."/>
            <person name="Amann R."/>
            <person name="Jetten M.S.M."/>
            <person name="Mascher T."/>
            <person name="Medema M.H."/>
            <person name="Devos D.P."/>
            <person name="Kaster A.-K."/>
            <person name="Ovreas L."/>
            <person name="Rohde M."/>
            <person name="Galperin M.Y."/>
            <person name="Jogler C."/>
        </authorList>
    </citation>
    <scope>NUCLEOTIDE SEQUENCE [LARGE SCALE GENOMIC DNA]</scope>
    <source>
        <strain evidence="12 13">KOR42</strain>
    </source>
</reference>
<dbReference type="InterPro" id="IPR025200">
    <property type="entry name" value="PPK_C_dom2"/>
</dbReference>
<evidence type="ECO:0000256" key="1">
    <source>
        <dbReference type="ARBA" id="ARBA00022553"/>
    </source>
</evidence>
<comment type="function">
    <text evidence="6 7">Catalyzes the reversible transfer of the terminal phosphate of ATP to form a long-chain polyphosphate (polyP).</text>
</comment>
<dbReference type="EC" id="2.7.4.1" evidence="6 7"/>
<dbReference type="Pfam" id="PF13089">
    <property type="entry name" value="PP_kinase_N"/>
    <property type="match status" value="1"/>
</dbReference>
<accession>A0A5C5WZS5</accession>
<evidence type="ECO:0000259" key="11">
    <source>
        <dbReference type="Pfam" id="PF17941"/>
    </source>
</evidence>
<comment type="cofactor">
    <cofactor evidence="6">
        <name>Mg(2+)</name>
        <dbReference type="ChEBI" id="CHEBI:18420"/>
    </cofactor>
</comment>
<dbReference type="GO" id="GO:0008976">
    <property type="term" value="F:polyphosphate kinase activity"/>
    <property type="evidence" value="ECO:0007669"/>
    <property type="project" value="UniProtKB-UniRule"/>
</dbReference>
<dbReference type="OrthoDB" id="9761456at2"/>
<feature type="binding site" evidence="6">
    <location>
        <position position="486"/>
    </location>
    <ligand>
        <name>ATP</name>
        <dbReference type="ChEBI" id="CHEBI:30616"/>
    </ligand>
</feature>
<dbReference type="PANTHER" id="PTHR30218">
    <property type="entry name" value="POLYPHOSPHATE KINASE"/>
    <property type="match status" value="1"/>
</dbReference>
<evidence type="ECO:0000256" key="3">
    <source>
        <dbReference type="ARBA" id="ARBA00022741"/>
    </source>
</evidence>
<sequence length="720" mass="81508">MSETRFFDRELSWLEFNQRVLNEALNEEVPLFERLKFLSITSSNLDEFFRVRVGALTTLIESKSTSVAPSGLSPHQQLEAVHERVDQIIRDQYDCFLNELVPALHEAGVHGVKDELLNTEQEDHLRQIFDREVLSVLTPMAVGGGNPFPLLANQMMAMCVRLAPVESPDDKLDEELGIDGAAKKDPSDDSQERYAVIPFGRTLSRFYSLPGEGNTNHVYMLLEDVVSRFVEEFFPGETIVECQPFRLTRNADVEVQELTPHGLAVNMADVLRARTRADCIRVEIDASVSSEMVEFLVSEVDIEPNQLVKLPGPLDLGAFMELATRSGFEQHQYEPWPPLNSPDIPAEETMFDVISQRDVMLFHPYESFEPVVRLIDEAADDPDVIAIKQTLYRISRNSPIIRALKRAVDNGKHVTVLLELKARFDEERNLNQARELESIGAQVIHGVKGLKTHAKVCIIVRREPEGIQRYVHFGTGNYNESTAKIYSDVSLFTTDEDLGVDSIAFFNAISGYSQPPHVYRKIETAPLLLRSAIKEMIDAEAERAASGQNAKIKVKLNALTDTVLIEALYKASQAGVKIFLNIRGICCLKPGVPGMSENIRVTSVVDRFLEHARILYVHHGGDPKVYISSADWMPRNLDHRKELLVPVEDARCRQRLIHIMRVFERDNVKSATLQPDGSYTYEQSDDDPECRAQEFLYREARHATRGIAKKQRTMFEPHNL</sequence>
<dbReference type="Gene3D" id="1.20.58.310">
    <property type="entry name" value="Polyphosphate kinase N-terminal domain"/>
    <property type="match status" value="1"/>
</dbReference>
<dbReference type="InterPro" id="IPR024953">
    <property type="entry name" value="PP_kinase_middle"/>
</dbReference>
<dbReference type="InterPro" id="IPR041108">
    <property type="entry name" value="PP_kinase_C_1"/>
</dbReference>
<keyword evidence="1 6" id="KW-0597">Phosphoprotein</keyword>
<feature type="binding site" evidence="6">
    <location>
        <position position="423"/>
    </location>
    <ligand>
        <name>Mg(2+)</name>
        <dbReference type="ChEBI" id="CHEBI:18420"/>
    </ligand>
</feature>
<evidence type="ECO:0000256" key="6">
    <source>
        <dbReference type="HAMAP-Rule" id="MF_00347"/>
    </source>
</evidence>
<dbReference type="CDD" id="cd09165">
    <property type="entry name" value="PLDc_PaPPK1_C1_like"/>
    <property type="match status" value="1"/>
</dbReference>
<dbReference type="AlphaFoldDB" id="A0A5C5WZS5"/>
<proteinExistence type="inferred from homology"/>
<feature type="binding site" evidence="6">
    <location>
        <position position="583"/>
    </location>
    <ligand>
        <name>ATP</name>
        <dbReference type="ChEBI" id="CHEBI:30616"/>
    </ligand>
</feature>
<evidence type="ECO:0000256" key="4">
    <source>
        <dbReference type="ARBA" id="ARBA00022777"/>
    </source>
</evidence>
<evidence type="ECO:0000256" key="5">
    <source>
        <dbReference type="ARBA" id="ARBA00022840"/>
    </source>
</evidence>
<protein>
    <recommendedName>
        <fullName evidence="6 7">Polyphosphate kinase</fullName>
        <ecNumber evidence="6 7">2.7.4.1</ecNumber>
    </recommendedName>
    <alternativeName>
        <fullName evidence="6">ATP-polyphosphate phosphotransferase</fullName>
    </alternativeName>
    <alternativeName>
        <fullName evidence="6">Polyphosphoric acid kinase</fullName>
    </alternativeName>
</protein>
<dbReference type="GO" id="GO:0009358">
    <property type="term" value="C:polyphosphate kinase complex"/>
    <property type="evidence" value="ECO:0007669"/>
    <property type="project" value="InterPro"/>
</dbReference>
<feature type="domain" description="Polyphosphate kinase N-terminal" evidence="9">
    <location>
        <begin position="6"/>
        <end position="110"/>
    </location>
</feature>
<feature type="domain" description="Polyphosphate kinase C-terminal" evidence="10">
    <location>
        <begin position="524"/>
        <end position="693"/>
    </location>
</feature>
<evidence type="ECO:0000256" key="2">
    <source>
        <dbReference type="ARBA" id="ARBA00022679"/>
    </source>
</evidence>
<keyword evidence="6" id="KW-0479">Metal-binding</keyword>
<evidence type="ECO:0000256" key="7">
    <source>
        <dbReference type="RuleBase" id="RU003800"/>
    </source>
</evidence>
<evidence type="ECO:0000259" key="10">
    <source>
        <dbReference type="Pfam" id="PF13090"/>
    </source>
</evidence>
<dbReference type="EMBL" id="SIHI01000004">
    <property type="protein sequence ID" value="TWT55393.1"/>
    <property type="molecule type" value="Genomic_DNA"/>
</dbReference>
<feature type="domain" description="Polyphosphate kinase C-terminal" evidence="11">
    <location>
        <begin position="350"/>
        <end position="514"/>
    </location>
</feature>
<evidence type="ECO:0000259" key="8">
    <source>
        <dbReference type="Pfam" id="PF02503"/>
    </source>
</evidence>
<dbReference type="GO" id="GO:0006799">
    <property type="term" value="P:polyphosphate biosynthetic process"/>
    <property type="evidence" value="ECO:0007669"/>
    <property type="project" value="UniProtKB-UniRule"/>
</dbReference>
<dbReference type="Proteomes" id="UP000317243">
    <property type="component" value="Unassembled WGS sequence"/>
</dbReference>
<dbReference type="InterPro" id="IPR036830">
    <property type="entry name" value="PP_kinase_middle_dom_sf"/>
</dbReference>
<organism evidence="12 13">
    <name type="scientific">Thalassoglobus neptunius</name>
    <dbReference type="NCBI Taxonomy" id="1938619"/>
    <lineage>
        <taxon>Bacteria</taxon>
        <taxon>Pseudomonadati</taxon>
        <taxon>Planctomycetota</taxon>
        <taxon>Planctomycetia</taxon>
        <taxon>Planctomycetales</taxon>
        <taxon>Planctomycetaceae</taxon>
        <taxon>Thalassoglobus</taxon>
    </lineage>
</organism>
<dbReference type="RefSeq" id="WP_146510298.1">
    <property type="nucleotide sequence ID" value="NZ_SIHI01000004.1"/>
</dbReference>
<dbReference type="SUPFAM" id="SSF56024">
    <property type="entry name" value="Phospholipase D/nuclease"/>
    <property type="match status" value="2"/>
</dbReference>
<evidence type="ECO:0000259" key="9">
    <source>
        <dbReference type="Pfam" id="PF13089"/>
    </source>
</evidence>
<keyword evidence="3 6" id="KW-0547">Nucleotide-binding</keyword>
<keyword evidence="2 6" id="KW-0808">Transferase</keyword>
<keyword evidence="4 6" id="KW-0418">Kinase</keyword>
<dbReference type="Gene3D" id="3.30.1840.10">
    <property type="entry name" value="Polyphosphate kinase middle domain"/>
    <property type="match status" value="1"/>
</dbReference>
<dbReference type="PIRSF" id="PIRSF015589">
    <property type="entry name" value="PP_kinase"/>
    <property type="match status" value="1"/>
</dbReference>
<keyword evidence="6" id="KW-0460">Magnesium</keyword>
<keyword evidence="13" id="KW-1185">Reference proteome</keyword>
<dbReference type="Pfam" id="PF13090">
    <property type="entry name" value="PP_kinase_C"/>
    <property type="match status" value="1"/>
</dbReference>
<dbReference type="Gene3D" id="3.30.870.10">
    <property type="entry name" value="Endonuclease Chain A"/>
    <property type="match status" value="2"/>
</dbReference>
<comment type="PTM">
    <text evidence="6 7">An intermediate of this reaction is the autophosphorylated ppk in which a phosphate is covalently linked to a histidine residue through a N-P bond.</text>
</comment>
<dbReference type="InterPro" id="IPR003414">
    <property type="entry name" value="PP_kinase"/>
</dbReference>
<feature type="domain" description="Polyphosphate kinase middle" evidence="8">
    <location>
        <begin position="120"/>
        <end position="322"/>
    </location>
</feature>
<dbReference type="SUPFAM" id="SSF140356">
    <property type="entry name" value="PPK N-terminal domain-like"/>
    <property type="match status" value="1"/>
</dbReference>
<dbReference type="InterPro" id="IPR036832">
    <property type="entry name" value="PPK_N_dom_sf"/>
</dbReference>
<feature type="binding site" evidence="6">
    <location>
        <position position="393"/>
    </location>
    <ligand>
        <name>Mg(2+)</name>
        <dbReference type="ChEBI" id="CHEBI:18420"/>
    </ligand>
</feature>
<name>A0A5C5WZS5_9PLAN</name>
<comment type="catalytic activity">
    <reaction evidence="6 7">
        <text>[phosphate](n) + ATP = [phosphate](n+1) + ADP</text>
        <dbReference type="Rhea" id="RHEA:19573"/>
        <dbReference type="Rhea" id="RHEA-COMP:9859"/>
        <dbReference type="Rhea" id="RHEA-COMP:14280"/>
        <dbReference type="ChEBI" id="CHEBI:16838"/>
        <dbReference type="ChEBI" id="CHEBI:30616"/>
        <dbReference type="ChEBI" id="CHEBI:456216"/>
        <dbReference type="EC" id="2.7.4.1"/>
    </reaction>
</comment>
<evidence type="ECO:0000313" key="12">
    <source>
        <dbReference type="EMBL" id="TWT55393.1"/>
    </source>
</evidence>
<keyword evidence="5 6" id="KW-0067">ATP-binding</keyword>
<dbReference type="PANTHER" id="PTHR30218:SF0">
    <property type="entry name" value="POLYPHOSPHATE KINASE"/>
    <property type="match status" value="1"/>
</dbReference>
<evidence type="ECO:0000313" key="13">
    <source>
        <dbReference type="Proteomes" id="UP000317243"/>
    </source>
</evidence>
<gene>
    <name evidence="6 12" type="primary">ppk</name>
    <name evidence="12" type="ORF">KOR42_27790</name>
</gene>
<feature type="binding site" evidence="6">
    <location>
        <position position="611"/>
    </location>
    <ligand>
        <name>ATP</name>
        <dbReference type="ChEBI" id="CHEBI:30616"/>
    </ligand>
</feature>
<dbReference type="CDD" id="cd09168">
    <property type="entry name" value="PLDc_PaPPK1_C2_like"/>
    <property type="match status" value="1"/>
</dbReference>
<comment type="caution">
    <text evidence="12">The sequence shown here is derived from an EMBL/GenBank/DDBJ whole genome shotgun (WGS) entry which is preliminary data.</text>
</comment>